<evidence type="ECO:0000313" key="3">
    <source>
        <dbReference type="Proteomes" id="UP001583280"/>
    </source>
</evidence>
<dbReference type="PROSITE" id="PS51747">
    <property type="entry name" value="CYT_DCMP_DEAMINASES_2"/>
    <property type="match status" value="1"/>
</dbReference>
<dbReference type="EC" id="5.4.99.28" evidence="2"/>
<comment type="caution">
    <text evidence="2">The sequence shown here is derived from an EMBL/GenBank/DDBJ whole genome shotgun (WGS) entry which is preliminary data.</text>
</comment>
<keyword evidence="3" id="KW-1185">Reference proteome</keyword>
<evidence type="ECO:0000313" key="2">
    <source>
        <dbReference type="EMBL" id="KAL1898968.1"/>
    </source>
</evidence>
<evidence type="ECO:0000259" key="1">
    <source>
        <dbReference type="PROSITE" id="PS51747"/>
    </source>
</evidence>
<keyword evidence="2" id="KW-0413">Isomerase</keyword>
<dbReference type="InterPro" id="IPR016193">
    <property type="entry name" value="Cytidine_deaminase-like"/>
</dbReference>
<dbReference type="Gene3D" id="3.40.140.10">
    <property type="entry name" value="Cytidine Deaminase, domain 2"/>
    <property type="match status" value="1"/>
</dbReference>
<gene>
    <name evidence="2" type="primary">RIB2_1</name>
    <name evidence="2" type="ORF">Cpir12675_001627</name>
</gene>
<dbReference type="EMBL" id="JAWDJO010000027">
    <property type="protein sequence ID" value="KAL1898968.1"/>
    <property type="molecule type" value="Genomic_DNA"/>
</dbReference>
<accession>A0ABR3ZE87</accession>
<organism evidence="2 3">
    <name type="scientific">Ceratocystis pirilliformis</name>
    <dbReference type="NCBI Taxonomy" id="259994"/>
    <lineage>
        <taxon>Eukaryota</taxon>
        <taxon>Fungi</taxon>
        <taxon>Dikarya</taxon>
        <taxon>Ascomycota</taxon>
        <taxon>Pezizomycotina</taxon>
        <taxon>Sordariomycetes</taxon>
        <taxon>Hypocreomycetidae</taxon>
        <taxon>Microascales</taxon>
        <taxon>Ceratocystidaceae</taxon>
        <taxon>Ceratocystis</taxon>
    </lineage>
</organism>
<proteinExistence type="predicted"/>
<dbReference type="Pfam" id="PF18785">
    <property type="entry name" value="Inv-AAD"/>
    <property type="match status" value="2"/>
</dbReference>
<dbReference type="SUPFAM" id="SSF53927">
    <property type="entry name" value="Cytidine deaminase-like"/>
    <property type="match status" value="1"/>
</dbReference>
<protein>
    <submittedName>
        <fullName evidence="2">DRAP deaminase</fullName>
        <ecNumber evidence="2">5.4.99.28</ecNumber>
    </submittedName>
</protein>
<reference evidence="2 3" key="1">
    <citation type="journal article" date="2024" name="IMA Fungus">
        <title>IMA Genome - F19 : A genome assembly and annotation guide to empower mycologists, including annotated draft genome sequences of Ceratocystis pirilliformis, Diaporthe australafricana, Fusarium ophioides, Paecilomyces lecythidis, and Sporothrix stenoceras.</title>
        <authorList>
            <person name="Aylward J."/>
            <person name="Wilson A.M."/>
            <person name="Visagie C.M."/>
            <person name="Spraker J."/>
            <person name="Barnes I."/>
            <person name="Buitendag C."/>
            <person name="Ceriani C."/>
            <person name="Del Mar Angel L."/>
            <person name="du Plessis D."/>
            <person name="Fuchs T."/>
            <person name="Gasser K."/>
            <person name="Kramer D."/>
            <person name="Li W."/>
            <person name="Munsamy K."/>
            <person name="Piso A."/>
            <person name="Price J.L."/>
            <person name="Sonnekus B."/>
            <person name="Thomas C."/>
            <person name="van der Nest A."/>
            <person name="van Dijk A."/>
            <person name="van Heerden A."/>
            <person name="van Vuuren N."/>
            <person name="Yilmaz N."/>
            <person name="Duong T.A."/>
            <person name="van der Merwe N.A."/>
            <person name="Wingfield M.J."/>
            <person name="Wingfield B.D."/>
        </authorList>
    </citation>
    <scope>NUCLEOTIDE SEQUENCE [LARGE SCALE GENOMIC DNA]</scope>
    <source>
        <strain evidence="2 3">CMW 12675</strain>
    </source>
</reference>
<dbReference type="InterPro" id="IPR002125">
    <property type="entry name" value="CMP_dCMP_dom"/>
</dbReference>
<name>A0ABR3ZE87_9PEZI</name>
<feature type="domain" description="CMP/dCMP-type deaminase" evidence="1">
    <location>
        <begin position="7"/>
        <end position="159"/>
    </location>
</feature>
<dbReference type="Proteomes" id="UP001583280">
    <property type="component" value="Unassembled WGS sequence"/>
</dbReference>
<sequence>MDMSQQSQHVVFMKLALAEACKSPPKESNFRVGAVIVNTATNAVVATGYTLEMDGNTHAEESALKKLAAMHNTTEAGLCSVRDLTQTERAHPPSGSGPGPGPEHAARYAIYTTMEPCSLRLSGNTSCTDRLVDQREWLRFVYYGVGEPDTFVQHNTGKSKLRAAGIDVVHVTGLEEEITTVAKAGHGPR</sequence>
<dbReference type="GO" id="GO:0160151">
    <property type="term" value="F:tRNA pseudouridine(32) synthase activity"/>
    <property type="evidence" value="ECO:0007669"/>
    <property type="project" value="UniProtKB-EC"/>
</dbReference>